<evidence type="ECO:0000256" key="3">
    <source>
        <dbReference type="ARBA" id="ARBA00022692"/>
    </source>
</evidence>
<evidence type="ECO:0000256" key="8">
    <source>
        <dbReference type="SAM" id="MobiDB-lite"/>
    </source>
</evidence>
<dbReference type="PRINTS" id="PR01506">
    <property type="entry name" value="TATBPROTEIN"/>
</dbReference>
<keyword evidence="11" id="KW-1185">Reference proteome</keyword>
<evidence type="ECO:0000313" key="11">
    <source>
        <dbReference type="Proteomes" id="UP001174314"/>
    </source>
</evidence>
<dbReference type="Gene3D" id="1.20.5.3310">
    <property type="match status" value="1"/>
</dbReference>
<proteinExistence type="predicted"/>
<dbReference type="KEGG" id="cpsk:Q0N40_03540"/>
<feature type="transmembrane region" description="Helical" evidence="9">
    <location>
        <begin position="6"/>
        <end position="22"/>
    </location>
</feature>
<name>A0AAU0PYN8_9CORY</name>
<protein>
    <submittedName>
        <fullName evidence="10">Twin-arginine translocase TatA/TatE family subunit</fullName>
    </submittedName>
</protein>
<keyword evidence="5 9" id="KW-1133">Transmembrane helix</keyword>
<dbReference type="Proteomes" id="UP001174314">
    <property type="component" value="Chromosome"/>
</dbReference>
<feature type="region of interest" description="Disordered" evidence="8">
    <location>
        <begin position="128"/>
        <end position="225"/>
    </location>
</feature>
<evidence type="ECO:0000256" key="6">
    <source>
        <dbReference type="ARBA" id="ARBA00023010"/>
    </source>
</evidence>
<organism evidence="10 11">
    <name type="scientific">Corynebacterium pseudokroppenstedtii</name>
    <dbReference type="NCBI Taxonomy" id="2804917"/>
    <lineage>
        <taxon>Bacteria</taxon>
        <taxon>Bacillati</taxon>
        <taxon>Actinomycetota</taxon>
        <taxon>Actinomycetes</taxon>
        <taxon>Mycobacteriales</taxon>
        <taxon>Corynebacteriaceae</taxon>
        <taxon>Corynebacterium</taxon>
    </lineage>
</organism>
<dbReference type="EMBL" id="CP137757">
    <property type="protein sequence ID" value="WPF25627.1"/>
    <property type="molecule type" value="Genomic_DNA"/>
</dbReference>
<feature type="compositionally biased region" description="Low complexity" evidence="8">
    <location>
        <begin position="172"/>
        <end position="188"/>
    </location>
</feature>
<dbReference type="GO" id="GO:0016020">
    <property type="term" value="C:membrane"/>
    <property type="evidence" value="ECO:0007669"/>
    <property type="project" value="UniProtKB-ARBA"/>
</dbReference>
<evidence type="ECO:0000256" key="7">
    <source>
        <dbReference type="ARBA" id="ARBA00023136"/>
    </source>
</evidence>
<keyword evidence="4" id="KW-0653">Protein transport</keyword>
<dbReference type="AlphaFoldDB" id="A0AAU0PYN8"/>
<dbReference type="GO" id="GO:0015031">
    <property type="term" value="P:protein transport"/>
    <property type="evidence" value="ECO:0007669"/>
    <property type="project" value="UniProtKB-KW"/>
</dbReference>
<sequence>MFSSIGWMEVIIIVVVGFLIIGPDRLPGVMKEIRAVRLAIKNAVADARKQIDGELGEDLREFSEPIKEFSEPLRQFNSYRSMGAKGFIAKTLFDDDTTDLDATKDAIDKPLQTMRTTTPQRAIQDYFAADKPSSTKTADDNTSTAKPGAGSRASGTSGENQNQGSAGSDVASSHSGSQSREGSQGTTTAEPGTSSAEPAHEESQTQSNDAKKPVYGSWSGFDEVL</sequence>
<feature type="compositionally biased region" description="Polar residues" evidence="8">
    <location>
        <begin position="132"/>
        <end position="145"/>
    </location>
</feature>
<dbReference type="RefSeq" id="WP_204088273.1">
    <property type="nucleotide sequence ID" value="NZ_CP137757.1"/>
</dbReference>
<keyword evidence="7 9" id="KW-0472">Membrane</keyword>
<comment type="subcellular location">
    <subcellularLocation>
        <location evidence="1">Membrane</location>
        <topology evidence="1">Single-pass membrane protein</topology>
    </subcellularLocation>
</comment>
<reference evidence="10 11" key="1">
    <citation type="submission" date="2023-10" db="EMBL/GenBank/DDBJ databases">
        <title>complete genome sequence of Corynebacterium pseudokroppenstedtii P15-C1.</title>
        <authorList>
            <person name="Bruggemann H."/>
            <person name="Poehlein A."/>
        </authorList>
    </citation>
    <scope>NUCLEOTIDE SEQUENCE [LARGE SCALE GENOMIC DNA]</scope>
    <source>
        <strain evidence="10 11">P15_C1</strain>
    </source>
</reference>
<evidence type="ECO:0000256" key="1">
    <source>
        <dbReference type="ARBA" id="ARBA00004167"/>
    </source>
</evidence>
<gene>
    <name evidence="10" type="ORF">Q0N40_03540</name>
</gene>
<keyword evidence="2" id="KW-0813">Transport</keyword>
<accession>A0AAU0PYN8</accession>
<dbReference type="InterPro" id="IPR003369">
    <property type="entry name" value="TatA/B/E"/>
</dbReference>
<keyword evidence="3 9" id="KW-0812">Transmembrane</keyword>
<feature type="compositionally biased region" description="Polar residues" evidence="8">
    <location>
        <begin position="153"/>
        <end position="166"/>
    </location>
</feature>
<keyword evidence="6" id="KW-0811">Translocation</keyword>
<evidence type="ECO:0000313" key="10">
    <source>
        <dbReference type="EMBL" id="WPF25627.1"/>
    </source>
</evidence>
<evidence type="ECO:0000256" key="9">
    <source>
        <dbReference type="SAM" id="Phobius"/>
    </source>
</evidence>
<evidence type="ECO:0000256" key="4">
    <source>
        <dbReference type="ARBA" id="ARBA00022927"/>
    </source>
</evidence>
<evidence type="ECO:0000256" key="2">
    <source>
        <dbReference type="ARBA" id="ARBA00022448"/>
    </source>
</evidence>
<dbReference type="Pfam" id="PF02416">
    <property type="entry name" value="TatA_B_E"/>
    <property type="match status" value="1"/>
</dbReference>
<evidence type="ECO:0000256" key="5">
    <source>
        <dbReference type="ARBA" id="ARBA00022989"/>
    </source>
</evidence>